<gene>
    <name evidence="3" type="primary">ygiW_1</name>
    <name evidence="3" type="ORF">NCTC11645_01592</name>
</gene>
<dbReference type="InterPro" id="IPR036700">
    <property type="entry name" value="BOBF_sf"/>
</dbReference>
<dbReference type="Proteomes" id="UP000254512">
    <property type="component" value="Unassembled WGS sequence"/>
</dbReference>
<proteinExistence type="predicted"/>
<dbReference type="PANTHER" id="PTHR36571">
    <property type="entry name" value="PROTEIN YGIW"/>
    <property type="match status" value="1"/>
</dbReference>
<evidence type="ECO:0000256" key="1">
    <source>
        <dbReference type="ARBA" id="ARBA00022729"/>
    </source>
</evidence>
<dbReference type="STRING" id="673.AL542_18045"/>
<keyword evidence="1 2" id="KW-0732">Signal</keyword>
<dbReference type="Pfam" id="PF04076">
    <property type="entry name" value="BOF"/>
    <property type="match status" value="1"/>
</dbReference>
<dbReference type="Gene3D" id="2.40.50.200">
    <property type="entry name" value="Bacterial OB-fold"/>
    <property type="match status" value="1"/>
</dbReference>
<dbReference type="PANTHER" id="PTHR36571:SF1">
    <property type="entry name" value="PROTEIN YGIW"/>
    <property type="match status" value="1"/>
</dbReference>
<dbReference type="SUPFAM" id="SSF101756">
    <property type="entry name" value="Hypothetical protein YgiW"/>
    <property type="match status" value="1"/>
</dbReference>
<sequence length="129" mass="13845">MKSYFTALAFIAFSSISSTVMAENIISPQSTVGGGFSGPVSAINTVQSVLDVGIFSDDQPVALTGYITQALGGEMYQFQDETGTINVEIDAEDWQGQIVKPTTKVVIMGEIDKEFTHTTIDVSSIRIVQ</sequence>
<feature type="signal peptide" evidence="2">
    <location>
        <begin position="1"/>
        <end position="22"/>
    </location>
</feature>
<evidence type="ECO:0000256" key="2">
    <source>
        <dbReference type="SAM" id="SignalP"/>
    </source>
</evidence>
<feature type="chain" id="PRO_5016871455" evidence="2">
    <location>
        <begin position="23"/>
        <end position="129"/>
    </location>
</feature>
<name>A0A377HLU4_GRIHO</name>
<dbReference type="RefSeq" id="WP_005505853.1">
    <property type="nucleotide sequence ID" value="NZ_CABMOB010000001.1"/>
</dbReference>
<protein>
    <submittedName>
        <fullName evidence="3">Uncharacterized conserved protein</fullName>
    </submittedName>
</protein>
<evidence type="ECO:0000313" key="4">
    <source>
        <dbReference type="Proteomes" id="UP000254512"/>
    </source>
</evidence>
<accession>A0A377HLU4</accession>
<dbReference type="GeneID" id="58897863"/>
<dbReference type="AlphaFoldDB" id="A0A377HLU4"/>
<reference evidence="3 4" key="1">
    <citation type="submission" date="2018-06" db="EMBL/GenBank/DDBJ databases">
        <authorList>
            <consortium name="Pathogen Informatics"/>
            <person name="Doyle S."/>
        </authorList>
    </citation>
    <scope>NUCLEOTIDE SEQUENCE [LARGE SCALE GENOMIC DNA]</scope>
    <source>
        <strain evidence="3 4">NCTC11645</strain>
    </source>
</reference>
<dbReference type="KEGG" id="gho:AL542_18045"/>
<organism evidence="3 4">
    <name type="scientific">Grimontia hollisae</name>
    <name type="common">Vibrio hollisae</name>
    <dbReference type="NCBI Taxonomy" id="673"/>
    <lineage>
        <taxon>Bacteria</taxon>
        <taxon>Pseudomonadati</taxon>
        <taxon>Pseudomonadota</taxon>
        <taxon>Gammaproteobacteria</taxon>
        <taxon>Vibrionales</taxon>
        <taxon>Vibrionaceae</taxon>
        <taxon>Grimontia</taxon>
    </lineage>
</organism>
<evidence type="ECO:0000313" key="3">
    <source>
        <dbReference type="EMBL" id="STO57208.1"/>
    </source>
</evidence>
<dbReference type="NCBIfam" id="NF033674">
    <property type="entry name" value="stress_OB_fold"/>
    <property type="match status" value="1"/>
</dbReference>
<dbReference type="InterPro" id="IPR005220">
    <property type="entry name" value="CarO-like"/>
</dbReference>
<dbReference type="EMBL" id="UGHD01000002">
    <property type="protein sequence ID" value="STO57208.1"/>
    <property type="molecule type" value="Genomic_DNA"/>
</dbReference>